<evidence type="ECO:0000259" key="7">
    <source>
        <dbReference type="Pfam" id="PF04138"/>
    </source>
</evidence>
<dbReference type="GO" id="GO:0000271">
    <property type="term" value="P:polysaccharide biosynthetic process"/>
    <property type="evidence" value="ECO:0007669"/>
    <property type="project" value="InterPro"/>
</dbReference>
<accession>A0A2U1T5L4</accession>
<feature type="transmembrane region" description="Helical" evidence="6">
    <location>
        <begin position="111"/>
        <end position="133"/>
    </location>
</feature>
<dbReference type="InterPro" id="IPR051401">
    <property type="entry name" value="GtrA_CellWall_Glycosyl"/>
</dbReference>
<evidence type="ECO:0000256" key="1">
    <source>
        <dbReference type="ARBA" id="ARBA00004141"/>
    </source>
</evidence>
<dbReference type="EMBL" id="QEEZ01000015">
    <property type="protein sequence ID" value="PWC01272.1"/>
    <property type="molecule type" value="Genomic_DNA"/>
</dbReference>
<evidence type="ECO:0000256" key="6">
    <source>
        <dbReference type="SAM" id="Phobius"/>
    </source>
</evidence>
<comment type="subcellular location">
    <subcellularLocation>
        <location evidence="1">Membrane</location>
        <topology evidence="1">Multi-pass membrane protein</topology>
    </subcellularLocation>
</comment>
<comment type="similarity">
    <text evidence="2">Belongs to the GtrA family.</text>
</comment>
<keyword evidence="9" id="KW-1185">Reference proteome</keyword>
<gene>
    <name evidence="8" type="ORF">DF222_08240</name>
</gene>
<comment type="caution">
    <text evidence="8">The sequence shown here is derived from an EMBL/GenBank/DDBJ whole genome shotgun (WGS) entry which is preliminary data.</text>
</comment>
<dbReference type="InterPro" id="IPR007267">
    <property type="entry name" value="GtrA_DPMS_TM"/>
</dbReference>
<keyword evidence="4 6" id="KW-1133">Transmembrane helix</keyword>
<evidence type="ECO:0000256" key="4">
    <source>
        <dbReference type="ARBA" id="ARBA00022989"/>
    </source>
</evidence>
<reference evidence="9" key="1">
    <citation type="submission" date="2018-04" db="EMBL/GenBank/DDBJ databases">
        <authorList>
            <person name="Liu S."/>
            <person name="Wang Z."/>
            <person name="Li J."/>
        </authorList>
    </citation>
    <scope>NUCLEOTIDE SEQUENCE [LARGE SCALE GENOMIC DNA]</scope>
    <source>
        <strain evidence="9">2189</strain>
    </source>
</reference>
<dbReference type="AlphaFoldDB" id="A0A2U1T5L4"/>
<dbReference type="GO" id="GO:0005886">
    <property type="term" value="C:plasma membrane"/>
    <property type="evidence" value="ECO:0007669"/>
    <property type="project" value="TreeGrafter"/>
</dbReference>
<keyword evidence="5 6" id="KW-0472">Membrane</keyword>
<evidence type="ECO:0000256" key="5">
    <source>
        <dbReference type="ARBA" id="ARBA00023136"/>
    </source>
</evidence>
<evidence type="ECO:0000256" key="2">
    <source>
        <dbReference type="ARBA" id="ARBA00009399"/>
    </source>
</evidence>
<dbReference type="OrthoDB" id="3828151at2"/>
<evidence type="ECO:0000313" key="9">
    <source>
        <dbReference type="Proteomes" id="UP000244989"/>
    </source>
</evidence>
<protein>
    <submittedName>
        <fullName evidence="8">GtrA family protein</fullName>
    </submittedName>
</protein>
<feature type="domain" description="GtrA/DPMS transmembrane" evidence="7">
    <location>
        <begin position="17"/>
        <end position="139"/>
    </location>
</feature>
<keyword evidence="3 6" id="KW-0812">Transmembrane</keyword>
<dbReference type="KEGG" id="cyz:C3B44_00580"/>
<evidence type="ECO:0000313" key="8">
    <source>
        <dbReference type="EMBL" id="PWC01272.1"/>
    </source>
</evidence>
<dbReference type="Pfam" id="PF04138">
    <property type="entry name" value="GtrA_DPMS_TM"/>
    <property type="match status" value="1"/>
</dbReference>
<feature type="transmembrane region" description="Helical" evidence="6">
    <location>
        <begin position="76"/>
        <end position="99"/>
    </location>
</feature>
<dbReference type="PANTHER" id="PTHR38459:SF1">
    <property type="entry name" value="PROPHAGE BACTOPRENOL-LINKED GLUCOSE TRANSLOCASE HOMOLOG"/>
    <property type="match status" value="1"/>
</dbReference>
<dbReference type="Proteomes" id="UP000244989">
    <property type="component" value="Unassembled WGS sequence"/>
</dbReference>
<sequence length="142" mass="15929">MDAGHKRSDSLRIQAARFTTAGIAAAVIDLVVTWVLQVAFEVLGTVGARTVGWVLGTLFAYYLNRRWTFSARGSKRTFSATMLVYVLTYAVNITLYRLLFPVLDEQLELNVNVSLLVAFIVAQAVVTVLNFVVQRWLIFRRG</sequence>
<feature type="transmembrane region" description="Helical" evidence="6">
    <location>
        <begin position="46"/>
        <end position="64"/>
    </location>
</feature>
<feature type="transmembrane region" description="Helical" evidence="6">
    <location>
        <begin position="21"/>
        <end position="40"/>
    </location>
</feature>
<proteinExistence type="inferred from homology"/>
<dbReference type="PANTHER" id="PTHR38459">
    <property type="entry name" value="PROPHAGE BACTOPRENOL-LINKED GLUCOSE TRANSLOCASE HOMOLOG"/>
    <property type="match status" value="1"/>
</dbReference>
<organism evidence="8 9">
    <name type="scientific">Corynebacterium yudongzhengii</name>
    <dbReference type="NCBI Taxonomy" id="2080740"/>
    <lineage>
        <taxon>Bacteria</taxon>
        <taxon>Bacillati</taxon>
        <taxon>Actinomycetota</taxon>
        <taxon>Actinomycetes</taxon>
        <taxon>Mycobacteriales</taxon>
        <taxon>Corynebacteriaceae</taxon>
        <taxon>Corynebacterium</taxon>
    </lineage>
</organism>
<evidence type="ECO:0000256" key="3">
    <source>
        <dbReference type="ARBA" id="ARBA00022692"/>
    </source>
</evidence>
<name>A0A2U1T5L4_9CORY</name>